<keyword evidence="3" id="KW-1185">Reference proteome</keyword>
<evidence type="ECO:0000256" key="1">
    <source>
        <dbReference type="ARBA" id="ARBA00023002"/>
    </source>
</evidence>
<dbReference type="InterPro" id="IPR052228">
    <property type="entry name" value="Sec_Metab_Biosynth_Oxidored"/>
</dbReference>
<keyword evidence="1" id="KW-0560">Oxidoreductase</keyword>
<organism evidence="2 3">
    <name type="scientific">Rhodocollybia butyracea</name>
    <dbReference type="NCBI Taxonomy" id="206335"/>
    <lineage>
        <taxon>Eukaryota</taxon>
        <taxon>Fungi</taxon>
        <taxon>Dikarya</taxon>
        <taxon>Basidiomycota</taxon>
        <taxon>Agaricomycotina</taxon>
        <taxon>Agaricomycetes</taxon>
        <taxon>Agaricomycetidae</taxon>
        <taxon>Agaricales</taxon>
        <taxon>Marasmiineae</taxon>
        <taxon>Omphalotaceae</taxon>
        <taxon>Rhodocollybia</taxon>
    </lineage>
</organism>
<sequence>MSSQVPIAVFVGGTSGIGRSMAEAFAQRTDGNAHIVIIGRNKAAADQMIASFPESQNTDAIHEFLSTDVSLVSNVHRTASALLERLPRIDCLVLSSGILVFAGRKETSEGLDEKMVLSYYSRWTFIHDLLPLLRNSERGAKVYTILGAGAFGAGANAPIERDNLDLKKSHTLGKMLASFTTYTNVAFQKLAKEEPTIAFNHAYPGIVRSPMFTSSKCYWKVPYYVVYPVFSLMSKTPEEAGDIHLDALMKSSPGFNSYDPKGQLMSYAPADEETVDIVWKHTLEITERLR</sequence>
<gene>
    <name evidence="2" type="ORF">BDP27DRAFT_1231669</name>
</gene>
<evidence type="ECO:0000313" key="2">
    <source>
        <dbReference type="EMBL" id="KAF9063711.1"/>
    </source>
</evidence>
<dbReference type="EMBL" id="JADNRY010000140">
    <property type="protein sequence ID" value="KAF9063711.1"/>
    <property type="molecule type" value="Genomic_DNA"/>
</dbReference>
<dbReference type="InterPro" id="IPR002347">
    <property type="entry name" value="SDR_fam"/>
</dbReference>
<dbReference type="AlphaFoldDB" id="A0A9P5PED4"/>
<evidence type="ECO:0000313" key="3">
    <source>
        <dbReference type="Proteomes" id="UP000772434"/>
    </source>
</evidence>
<dbReference type="InterPro" id="IPR036291">
    <property type="entry name" value="NAD(P)-bd_dom_sf"/>
</dbReference>
<name>A0A9P5PED4_9AGAR</name>
<evidence type="ECO:0008006" key="4">
    <source>
        <dbReference type="Google" id="ProtNLM"/>
    </source>
</evidence>
<dbReference type="OrthoDB" id="2898509at2759"/>
<reference evidence="2" key="1">
    <citation type="submission" date="2020-11" db="EMBL/GenBank/DDBJ databases">
        <authorList>
            <consortium name="DOE Joint Genome Institute"/>
            <person name="Ahrendt S."/>
            <person name="Riley R."/>
            <person name="Andreopoulos W."/>
            <person name="Labutti K."/>
            <person name="Pangilinan J."/>
            <person name="Ruiz-Duenas F.J."/>
            <person name="Barrasa J.M."/>
            <person name="Sanchez-Garcia M."/>
            <person name="Camarero S."/>
            <person name="Miyauchi S."/>
            <person name="Serrano A."/>
            <person name="Linde D."/>
            <person name="Babiker R."/>
            <person name="Drula E."/>
            <person name="Ayuso-Fernandez I."/>
            <person name="Pacheco R."/>
            <person name="Padilla G."/>
            <person name="Ferreira P."/>
            <person name="Barriuso J."/>
            <person name="Kellner H."/>
            <person name="Castanera R."/>
            <person name="Alfaro M."/>
            <person name="Ramirez L."/>
            <person name="Pisabarro A.G."/>
            <person name="Kuo A."/>
            <person name="Tritt A."/>
            <person name="Lipzen A."/>
            <person name="He G."/>
            <person name="Yan M."/>
            <person name="Ng V."/>
            <person name="Cullen D."/>
            <person name="Martin F."/>
            <person name="Rosso M.-N."/>
            <person name="Henrissat B."/>
            <person name="Hibbett D."/>
            <person name="Martinez A.T."/>
            <person name="Grigoriev I.V."/>
        </authorList>
    </citation>
    <scope>NUCLEOTIDE SEQUENCE</scope>
    <source>
        <strain evidence="2">AH 40177</strain>
    </source>
</reference>
<dbReference type="Gene3D" id="3.40.50.720">
    <property type="entry name" value="NAD(P)-binding Rossmann-like Domain"/>
    <property type="match status" value="1"/>
</dbReference>
<comment type="caution">
    <text evidence="2">The sequence shown here is derived from an EMBL/GenBank/DDBJ whole genome shotgun (WGS) entry which is preliminary data.</text>
</comment>
<accession>A0A9P5PED4</accession>
<dbReference type="Proteomes" id="UP000772434">
    <property type="component" value="Unassembled WGS sequence"/>
</dbReference>
<proteinExistence type="predicted"/>
<dbReference type="Pfam" id="PF00106">
    <property type="entry name" value="adh_short"/>
    <property type="match status" value="1"/>
</dbReference>
<dbReference type="PANTHER" id="PTHR47534">
    <property type="entry name" value="YALI0E05731P"/>
    <property type="match status" value="1"/>
</dbReference>
<dbReference type="PANTHER" id="PTHR47534:SF3">
    <property type="entry name" value="ALCOHOL DEHYDROGENASE-LIKE C-TERMINAL DOMAIN-CONTAINING PROTEIN"/>
    <property type="match status" value="1"/>
</dbReference>
<protein>
    <recommendedName>
        <fullName evidence="4">NAD(P)-binding protein</fullName>
    </recommendedName>
</protein>
<dbReference type="GO" id="GO:0016491">
    <property type="term" value="F:oxidoreductase activity"/>
    <property type="evidence" value="ECO:0007669"/>
    <property type="project" value="UniProtKB-KW"/>
</dbReference>
<dbReference type="SUPFAM" id="SSF51735">
    <property type="entry name" value="NAD(P)-binding Rossmann-fold domains"/>
    <property type="match status" value="1"/>
</dbReference>
<dbReference type="PRINTS" id="PR00081">
    <property type="entry name" value="GDHRDH"/>
</dbReference>